<feature type="transmembrane region" description="Helical" evidence="1">
    <location>
        <begin position="31"/>
        <end position="57"/>
    </location>
</feature>
<organism evidence="2">
    <name type="scientific">Culex pipiens</name>
    <name type="common">House mosquito</name>
    <dbReference type="NCBI Taxonomy" id="7175"/>
    <lineage>
        <taxon>Eukaryota</taxon>
        <taxon>Metazoa</taxon>
        <taxon>Ecdysozoa</taxon>
        <taxon>Arthropoda</taxon>
        <taxon>Hexapoda</taxon>
        <taxon>Insecta</taxon>
        <taxon>Pterygota</taxon>
        <taxon>Neoptera</taxon>
        <taxon>Endopterygota</taxon>
        <taxon>Diptera</taxon>
        <taxon>Nematocera</taxon>
        <taxon>Culicoidea</taxon>
        <taxon>Culicidae</taxon>
        <taxon>Culicinae</taxon>
        <taxon>Culicini</taxon>
        <taxon>Culex</taxon>
        <taxon>Culex</taxon>
    </lineage>
</organism>
<keyword evidence="1" id="KW-0812">Transmembrane</keyword>
<evidence type="ECO:0000256" key="1">
    <source>
        <dbReference type="SAM" id="Phobius"/>
    </source>
</evidence>
<feature type="transmembrane region" description="Helical" evidence="1">
    <location>
        <begin position="78"/>
        <end position="105"/>
    </location>
</feature>
<dbReference type="EMBL" id="HBUE01329896">
    <property type="protein sequence ID" value="CAG6592643.1"/>
    <property type="molecule type" value="Transcribed_RNA"/>
</dbReference>
<accession>A0A8D8P953</accession>
<sequence length="107" mass="12192">MFVSYIVLTNSTNSLSHIIALSHFFSQENHFLFFFVILSQICLASDEKIANGIIARARKKLRVRELRPRDKTKMIQRSFLSILFGLLLAFLLISSVSVTFCPIIGVK</sequence>
<name>A0A8D8P953_CULPI</name>
<keyword evidence="1" id="KW-0472">Membrane</keyword>
<proteinExistence type="predicted"/>
<protein>
    <submittedName>
        <fullName evidence="2">(northern house mosquito) hypothetical protein</fullName>
    </submittedName>
</protein>
<evidence type="ECO:0000313" key="2">
    <source>
        <dbReference type="EMBL" id="CAG6592643.1"/>
    </source>
</evidence>
<keyword evidence="1" id="KW-1133">Transmembrane helix</keyword>
<dbReference type="EMBL" id="HBUE01223228">
    <property type="protein sequence ID" value="CAG6540572.1"/>
    <property type="molecule type" value="Transcribed_RNA"/>
</dbReference>
<reference evidence="2" key="1">
    <citation type="submission" date="2021-05" db="EMBL/GenBank/DDBJ databases">
        <authorList>
            <person name="Alioto T."/>
            <person name="Alioto T."/>
            <person name="Gomez Garrido J."/>
        </authorList>
    </citation>
    <scope>NUCLEOTIDE SEQUENCE</scope>
</reference>
<dbReference type="AlphaFoldDB" id="A0A8D8P953"/>